<sequence length="129" mass="14371">MRSRRLNVPMSDHDDVSAADDVPGALISVIDSLMWRILKGHEDPVELVAEVSGEFLQPSWAEVAHAGGLYRLFAELGDIVDGWPVSYGEATEMVAQREIRDAAWDWLETVRTAGAMESFLERWEARGGE</sequence>
<gene>
    <name evidence="1" type="ORF">B0I29_10899</name>
</gene>
<dbReference type="AlphaFoldDB" id="A0A327ZBA6"/>
<evidence type="ECO:0000313" key="2">
    <source>
        <dbReference type="Proteomes" id="UP000249341"/>
    </source>
</evidence>
<evidence type="ECO:0000313" key="1">
    <source>
        <dbReference type="EMBL" id="RAK36510.1"/>
    </source>
</evidence>
<keyword evidence="2" id="KW-1185">Reference proteome</keyword>
<reference evidence="1 2" key="1">
    <citation type="submission" date="2018-06" db="EMBL/GenBank/DDBJ databases">
        <title>Genomic Encyclopedia of Type Strains, Phase III (KMG-III): the genomes of soil and plant-associated and newly described type strains.</title>
        <authorList>
            <person name="Whitman W."/>
        </authorList>
    </citation>
    <scope>NUCLEOTIDE SEQUENCE [LARGE SCALE GENOMIC DNA]</scope>
    <source>
        <strain evidence="1 2">CGMCC 4.7090</strain>
    </source>
</reference>
<dbReference type="Proteomes" id="UP000249341">
    <property type="component" value="Unassembled WGS sequence"/>
</dbReference>
<comment type="caution">
    <text evidence="1">The sequence shown here is derived from an EMBL/GenBank/DDBJ whole genome shotgun (WGS) entry which is preliminary data.</text>
</comment>
<proteinExistence type="predicted"/>
<name>A0A327ZBA6_9ACTN</name>
<organism evidence="1 2">
    <name type="scientific">Actinoplanes lutulentus</name>
    <dbReference type="NCBI Taxonomy" id="1287878"/>
    <lineage>
        <taxon>Bacteria</taxon>
        <taxon>Bacillati</taxon>
        <taxon>Actinomycetota</taxon>
        <taxon>Actinomycetes</taxon>
        <taxon>Micromonosporales</taxon>
        <taxon>Micromonosporaceae</taxon>
        <taxon>Actinoplanes</taxon>
    </lineage>
</organism>
<protein>
    <submittedName>
        <fullName evidence="1">Uncharacterized protein</fullName>
    </submittedName>
</protein>
<dbReference type="EMBL" id="QLMJ01000008">
    <property type="protein sequence ID" value="RAK36510.1"/>
    <property type="molecule type" value="Genomic_DNA"/>
</dbReference>
<accession>A0A327ZBA6</accession>